<dbReference type="PANTHER" id="PTHR19446">
    <property type="entry name" value="REVERSE TRANSCRIPTASES"/>
    <property type="match status" value="1"/>
</dbReference>
<protein>
    <recommendedName>
        <fullName evidence="1">Reverse transcriptase domain-containing protein</fullName>
    </recommendedName>
</protein>
<sequence length="171" mass="19408">MKELMWSASSFNPKKAPGNDGLTADICEAAMASDPKMFLAIANKCLSLAYFPKKWKEAVVVVLQKPGKESYTHPKSFRPIGLLLVLGKIYENMLIQRIKWHIVPKISRTQYGFMPQRSTEDSLYDMVQYIKAKLKDKKLIVLISLDIEGAFDNAWWPALRCRLAESGCPII</sequence>
<gene>
    <name evidence="2" type="ORF">PARMNEM_LOCUS19124</name>
</gene>
<keyword evidence="3" id="KW-1185">Reference proteome</keyword>
<dbReference type="AlphaFoldDB" id="A0AAV1LYF2"/>
<dbReference type="Proteomes" id="UP001314205">
    <property type="component" value="Unassembled WGS sequence"/>
</dbReference>
<feature type="domain" description="Reverse transcriptase" evidence="1">
    <location>
        <begin position="67"/>
        <end position="169"/>
    </location>
</feature>
<dbReference type="GO" id="GO:0071897">
    <property type="term" value="P:DNA biosynthetic process"/>
    <property type="evidence" value="ECO:0007669"/>
    <property type="project" value="UniProtKB-ARBA"/>
</dbReference>
<evidence type="ECO:0000259" key="1">
    <source>
        <dbReference type="Pfam" id="PF00078"/>
    </source>
</evidence>
<dbReference type="InterPro" id="IPR043502">
    <property type="entry name" value="DNA/RNA_pol_sf"/>
</dbReference>
<evidence type="ECO:0000313" key="3">
    <source>
        <dbReference type="Proteomes" id="UP001314205"/>
    </source>
</evidence>
<reference evidence="2 3" key="1">
    <citation type="submission" date="2023-11" db="EMBL/GenBank/DDBJ databases">
        <authorList>
            <person name="Hedman E."/>
            <person name="Englund M."/>
            <person name="Stromberg M."/>
            <person name="Nyberg Akerstrom W."/>
            <person name="Nylinder S."/>
            <person name="Jareborg N."/>
            <person name="Kallberg Y."/>
            <person name="Kronander E."/>
        </authorList>
    </citation>
    <scope>NUCLEOTIDE SEQUENCE [LARGE SCALE GENOMIC DNA]</scope>
</reference>
<evidence type="ECO:0000313" key="2">
    <source>
        <dbReference type="EMBL" id="CAK1600351.1"/>
    </source>
</evidence>
<organism evidence="2 3">
    <name type="scientific">Parnassius mnemosyne</name>
    <name type="common">clouded apollo</name>
    <dbReference type="NCBI Taxonomy" id="213953"/>
    <lineage>
        <taxon>Eukaryota</taxon>
        <taxon>Metazoa</taxon>
        <taxon>Ecdysozoa</taxon>
        <taxon>Arthropoda</taxon>
        <taxon>Hexapoda</taxon>
        <taxon>Insecta</taxon>
        <taxon>Pterygota</taxon>
        <taxon>Neoptera</taxon>
        <taxon>Endopterygota</taxon>
        <taxon>Lepidoptera</taxon>
        <taxon>Glossata</taxon>
        <taxon>Ditrysia</taxon>
        <taxon>Papilionoidea</taxon>
        <taxon>Papilionidae</taxon>
        <taxon>Parnassiinae</taxon>
        <taxon>Parnassini</taxon>
        <taxon>Parnassius</taxon>
        <taxon>Driopa</taxon>
    </lineage>
</organism>
<dbReference type="SUPFAM" id="SSF56672">
    <property type="entry name" value="DNA/RNA polymerases"/>
    <property type="match status" value="1"/>
</dbReference>
<dbReference type="EMBL" id="CAVLGL010000115">
    <property type="protein sequence ID" value="CAK1600351.1"/>
    <property type="molecule type" value="Genomic_DNA"/>
</dbReference>
<dbReference type="Pfam" id="PF00078">
    <property type="entry name" value="RVT_1"/>
    <property type="match status" value="1"/>
</dbReference>
<name>A0AAV1LYF2_9NEOP</name>
<comment type="caution">
    <text evidence="2">The sequence shown here is derived from an EMBL/GenBank/DDBJ whole genome shotgun (WGS) entry which is preliminary data.</text>
</comment>
<proteinExistence type="predicted"/>
<accession>A0AAV1LYF2</accession>
<dbReference type="InterPro" id="IPR000477">
    <property type="entry name" value="RT_dom"/>
</dbReference>